<dbReference type="AlphaFoldDB" id="A0A6P8HES3"/>
<sequence length="241" mass="27692">MSEKKDITKLSKAELVEMLQRQEKLLLNRTFINSLPDKGDKIHKLVGKLKEQIALREQADDLSNRFNRISLAQSRNASQKVELDSDDDENCNDDDKDDDNAMVVNEKGALAAPTQDTVEEESSKENTPKKQSSGKWAYDSAVTHVKPHAFEKAKVLSLDESRELQLKQKEEYEALKAKHAAEKLFEHIDRSSIQTFSTSYEFSSMEAKMKYREDDEENVQENEEDSESEAKLYEQEHSDED</sequence>
<keyword evidence="4" id="KW-0597">Phosphoprotein</keyword>
<evidence type="ECO:0000256" key="8">
    <source>
        <dbReference type="ARBA" id="ARBA00024236"/>
    </source>
</evidence>
<evidence type="ECO:0000313" key="13">
    <source>
        <dbReference type="RefSeq" id="XP_031553503.1"/>
    </source>
</evidence>
<keyword evidence="12" id="KW-1185">Reference proteome</keyword>
<evidence type="ECO:0000256" key="3">
    <source>
        <dbReference type="ARBA" id="ARBA00022478"/>
    </source>
</evidence>
<feature type="region of interest" description="Disordered" evidence="11">
    <location>
        <begin position="75"/>
        <end position="137"/>
    </location>
</feature>
<evidence type="ECO:0000256" key="1">
    <source>
        <dbReference type="ARBA" id="ARBA00004123"/>
    </source>
</evidence>
<feature type="compositionally biased region" description="Basic and acidic residues" evidence="11">
    <location>
        <begin position="228"/>
        <end position="241"/>
    </location>
</feature>
<feature type="compositionally biased region" description="Acidic residues" evidence="11">
    <location>
        <begin position="84"/>
        <end position="100"/>
    </location>
</feature>
<dbReference type="Pfam" id="PF15328">
    <property type="entry name" value="GCOM2"/>
    <property type="match status" value="1"/>
</dbReference>
<dbReference type="GO" id="GO:0006368">
    <property type="term" value="P:transcription elongation by RNA polymerase II"/>
    <property type="evidence" value="ECO:0007669"/>
    <property type="project" value="InterPro"/>
</dbReference>
<dbReference type="PRINTS" id="PR02085">
    <property type="entry name" value="POLR2GRINL1"/>
</dbReference>
<keyword evidence="3" id="KW-0240">DNA-directed RNA polymerase</keyword>
<evidence type="ECO:0000256" key="10">
    <source>
        <dbReference type="ARBA" id="ARBA00033073"/>
    </source>
</evidence>
<evidence type="ECO:0000256" key="6">
    <source>
        <dbReference type="ARBA" id="ARBA00023163"/>
    </source>
</evidence>
<comment type="similarity">
    <text evidence="2">Belongs to the GRINL1 family.</text>
</comment>
<evidence type="ECO:0000256" key="11">
    <source>
        <dbReference type="SAM" id="MobiDB-lite"/>
    </source>
</evidence>
<name>A0A6P8HES3_ACTTE</name>
<dbReference type="Proteomes" id="UP000515163">
    <property type="component" value="Unplaced"/>
</dbReference>
<dbReference type="GO" id="GO:0035556">
    <property type="term" value="P:intracellular signal transduction"/>
    <property type="evidence" value="ECO:0007669"/>
    <property type="project" value="TreeGrafter"/>
</dbReference>
<evidence type="ECO:0000256" key="7">
    <source>
        <dbReference type="ARBA" id="ARBA00023242"/>
    </source>
</evidence>
<reference evidence="13" key="1">
    <citation type="submission" date="2025-08" db="UniProtKB">
        <authorList>
            <consortium name="RefSeq"/>
        </authorList>
    </citation>
    <scope>IDENTIFICATION</scope>
    <source>
        <tissue evidence="13">Tentacle</tissue>
    </source>
</reference>
<dbReference type="RefSeq" id="XP_031553503.1">
    <property type="nucleotide sequence ID" value="XM_031697643.1"/>
</dbReference>
<dbReference type="InterPro" id="IPR026213">
    <property type="entry name" value="GRINL1"/>
</dbReference>
<evidence type="ECO:0000256" key="9">
    <source>
        <dbReference type="ARBA" id="ARBA00029649"/>
    </source>
</evidence>
<dbReference type="FunCoup" id="A0A6P8HES3">
    <property type="interactions" value="1220"/>
</dbReference>
<protein>
    <recommendedName>
        <fullName evidence="8">DNA-directed RNA polymerase II subunit GRINL1A</fullName>
    </recommendedName>
    <alternativeName>
        <fullName evidence="10">DNA-directed RNA polymerase II subunit M</fullName>
    </alternativeName>
    <alternativeName>
        <fullName evidence="9">Glutamate receptor-like protein 1A</fullName>
    </alternativeName>
</protein>
<dbReference type="GeneID" id="116290573"/>
<keyword evidence="5" id="KW-0175">Coiled coil</keyword>
<feature type="compositionally biased region" description="Acidic residues" evidence="11">
    <location>
        <begin position="214"/>
        <end position="227"/>
    </location>
</feature>
<keyword evidence="6" id="KW-0804">Transcription</keyword>
<evidence type="ECO:0000313" key="12">
    <source>
        <dbReference type="Proteomes" id="UP000515163"/>
    </source>
</evidence>
<proteinExistence type="inferred from homology"/>
<evidence type="ECO:0000256" key="5">
    <source>
        <dbReference type="ARBA" id="ARBA00023054"/>
    </source>
</evidence>
<dbReference type="GO" id="GO:0051685">
    <property type="term" value="P:maintenance of ER location"/>
    <property type="evidence" value="ECO:0007669"/>
    <property type="project" value="TreeGrafter"/>
</dbReference>
<dbReference type="GO" id="GO:0016591">
    <property type="term" value="C:RNA polymerase II, holoenzyme"/>
    <property type="evidence" value="ECO:0007669"/>
    <property type="project" value="TreeGrafter"/>
</dbReference>
<dbReference type="GO" id="GO:0005635">
    <property type="term" value="C:nuclear envelope"/>
    <property type="evidence" value="ECO:0007669"/>
    <property type="project" value="TreeGrafter"/>
</dbReference>
<dbReference type="PANTHER" id="PTHR23171:SF5">
    <property type="entry name" value="DNA-DIRECTED RNA POLYMERASE II SUBUNIT GRINL1A"/>
    <property type="match status" value="1"/>
</dbReference>
<dbReference type="GO" id="GO:0003711">
    <property type="term" value="F:transcription elongation factor activity"/>
    <property type="evidence" value="ECO:0007669"/>
    <property type="project" value="InterPro"/>
</dbReference>
<evidence type="ECO:0000256" key="2">
    <source>
        <dbReference type="ARBA" id="ARBA00009876"/>
    </source>
</evidence>
<organism evidence="12 13">
    <name type="scientific">Actinia tenebrosa</name>
    <name type="common">Australian red waratah sea anemone</name>
    <dbReference type="NCBI Taxonomy" id="6105"/>
    <lineage>
        <taxon>Eukaryota</taxon>
        <taxon>Metazoa</taxon>
        <taxon>Cnidaria</taxon>
        <taxon>Anthozoa</taxon>
        <taxon>Hexacorallia</taxon>
        <taxon>Actiniaria</taxon>
        <taxon>Actiniidae</taxon>
        <taxon>Actinia</taxon>
    </lineage>
</organism>
<accession>A0A6P8HES3</accession>
<evidence type="ECO:0000256" key="4">
    <source>
        <dbReference type="ARBA" id="ARBA00022553"/>
    </source>
</evidence>
<dbReference type="KEGG" id="aten:116290573"/>
<dbReference type="InterPro" id="IPR051375">
    <property type="entry name" value="Tuftelin_GRINL1A/MYZAP/CCD68"/>
</dbReference>
<gene>
    <name evidence="13" type="primary">LOC116290573</name>
</gene>
<dbReference type="GO" id="GO:0031674">
    <property type="term" value="C:I band"/>
    <property type="evidence" value="ECO:0007669"/>
    <property type="project" value="TreeGrafter"/>
</dbReference>
<dbReference type="InParanoid" id="A0A6P8HES3"/>
<dbReference type="PANTHER" id="PTHR23171">
    <property type="entry name" value="GDOWN1"/>
    <property type="match status" value="1"/>
</dbReference>
<keyword evidence="7" id="KW-0539">Nucleus</keyword>
<dbReference type="OrthoDB" id="2408655at2759"/>
<comment type="subcellular location">
    <subcellularLocation>
        <location evidence="1">Nucleus</location>
    </subcellularLocation>
</comment>
<feature type="region of interest" description="Disordered" evidence="11">
    <location>
        <begin position="211"/>
        <end position="241"/>
    </location>
</feature>